<dbReference type="PANTHER" id="PTHR33303:SF2">
    <property type="entry name" value="COA-BINDING DOMAIN-CONTAINING PROTEIN"/>
    <property type="match status" value="1"/>
</dbReference>
<keyword evidence="3" id="KW-1185">Reference proteome</keyword>
<organism evidence="2 3">
    <name type="scientific">Allorhodopirellula solitaria</name>
    <dbReference type="NCBI Taxonomy" id="2527987"/>
    <lineage>
        <taxon>Bacteria</taxon>
        <taxon>Pseudomonadati</taxon>
        <taxon>Planctomycetota</taxon>
        <taxon>Planctomycetia</taxon>
        <taxon>Pirellulales</taxon>
        <taxon>Pirellulaceae</taxon>
        <taxon>Allorhodopirellula</taxon>
    </lineage>
</organism>
<dbReference type="Pfam" id="PF13380">
    <property type="entry name" value="CoA_binding_2"/>
    <property type="match status" value="1"/>
</dbReference>
<proteinExistence type="predicted"/>
<evidence type="ECO:0000313" key="3">
    <source>
        <dbReference type="Proteomes" id="UP000318053"/>
    </source>
</evidence>
<dbReference type="AlphaFoldDB" id="A0A5C5WNF4"/>
<name>A0A5C5WNF4_9BACT</name>
<comment type="caution">
    <text evidence="2">The sequence shown here is derived from an EMBL/GenBank/DDBJ whole genome shotgun (WGS) entry which is preliminary data.</text>
</comment>
<sequence length="148" mass="15897">MAFQILVAGLSVRTTPETSMNEIQTFLSAKSYAVAGASARTHKYGYKVFQALLASGRETYPLNPVTEEIEGHKAFPKIADLPVVPESLSIITPPQVTRKVIAEAIEAGVKNIWMQPGAEDEQGSQAAREAGINVIDDGSCVLVLLARE</sequence>
<reference evidence="2 3" key="1">
    <citation type="submission" date="2019-02" db="EMBL/GenBank/DDBJ databases">
        <title>Deep-cultivation of Planctomycetes and their phenomic and genomic characterization uncovers novel biology.</title>
        <authorList>
            <person name="Wiegand S."/>
            <person name="Jogler M."/>
            <person name="Boedeker C."/>
            <person name="Pinto D."/>
            <person name="Vollmers J."/>
            <person name="Rivas-Marin E."/>
            <person name="Kohn T."/>
            <person name="Peeters S.H."/>
            <person name="Heuer A."/>
            <person name="Rast P."/>
            <person name="Oberbeckmann S."/>
            <person name="Bunk B."/>
            <person name="Jeske O."/>
            <person name="Meyerdierks A."/>
            <person name="Storesund J.E."/>
            <person name="Kallscheuer N."/>
            <person name="Luecker S."/>
            <person name="Lage O.M."/>
            <person name="Pohl T."/>
            <person name="Merkel B.J."/>
            <person name="Hornburger P."/>
            <person name="Mueller R.-W."/>
            <person name="Bruemmer F."/>
            <person name="Labrenz M."/>
            <person name="Spormann A.M."/>
            <person name="Op Den Camp H."/>
            <person name="Overmann J."/>
            <person name="Amann R."/>
            <person name="Jetten M.S.M."/>
            <person name="Mascher T."/>
            <person name="Medema M.H."/>
            <person name="Devos D.P."/>
            <person name="Kaster A.-K."/>
            <person name="Ovreas L."/>
            <person name="Rohde M."/>
            <person name="Galperin M.Y."/>
            <person name="Jogler C."/>
        </authorList>
    </citation>
    <scope>NUCLEOTIDE SEQUENCE [LARGE SCALE GENOMIC DNA]</scope>
    <source>
        <strain evidence="2 3">CA85</strain>
    </source>
</reference>
<feature type="domain" description="CoA-binding" evidence="1">
    <location>
        <begin position="26"/>
        <end position="118"/>
    </location>
</feature>
<dbReference type="EMBL" id="SJPK01000029">
    <property type="protein sequence ID" value="TWT52356.1"/>
    <property type="molecule type" value="Genomic_DNA"/>
</dbReference>
<dbReference type="SUPFAM" id="SSF51735">
    <property type="entry name" value="NAD(P)-binding Rossmann-fold domains"/>
    <property type="match status" value="1"/>
</dbReference>
<protein>
    <submittedName>
        <fullName evidence="2">CoA binding domain protein</fullName>
    </submittedName>
</protein>
<dbReference type="PANTHER" id="PTHR33303">
    <property type="entry name" value="CYTOPLASMIC PROTEIN-RELATED"/>
    <property type="match status" value="1"/>
</dbReference>
<dbReference type="SMART" id="SM00881">
    <property type="entry name" value="CoA_binding"/>
    <property type="match status" value="1"/>
</dbReference>
<dbReference type="Proteomes" id="UP000318053">
    <property type="component" value="Unassembled WGS sequence"/>
</dbReference>
<dbReference type="Gene3D" id="3.40.50.720">
    <property type="entry name" value="NAD(P)-binding Rossmann-like Domain"/>
    <property type="match status" value="1"/>
</dbReference>
<dbReference type="InterPro" id="IPR036291">
    <property type="entry name" value="NAD(P)-bd_dom_sf"/>
</dbReference>
<evidence type="ECO:0000259" key="1">
    <source>
        <dbReference type="SMART" id="SM00881"/>
    </source>
</evidence>
<accession>A0A5C5WNF4</accession>
<evidence type="ECO:0000313" key="2">
    <source>
        <dbReference type="EMBL" id="TWT52356.1"/>
    </source>
</evidence>
<dbReference type="InterPro" id="IPR003781">
    <property type="entry name" value="CoA-bd"/>
</dbReference>
<gene>
    <name evidence="2" type="ORF">CA85_50100</name>
</gene>